<evidence type="ECO:0000256" key="5">
    <source>
        <dbReference type="ARBA" id="ARBA00022827"/>
    </source>
</evidence>
<evidence type="ECO:0000259" key="9">
    <source>
        <dbReference type="PROSITE" id="PS51296"/>
    </source>
</evidence>
<evidence type="ECO:0000256" key="2">
    <source>
        <dbReference type="ARBA" id="ARBA00022630"/>
    </source>
</evidence>
<reference evidence="10 11" key="1">
    <citation type="journal article" date="2019" name="Int. J. Syst. Evol. Microbiol.">
        <title>The Global Catalogue of Microorganisms (GCM) 10K type strain sequencing project: providing services to taxonomists for standard genome sequencing and annotation.</title>
        <authorList>
            <consortium name="The Broad Institute Genomics Platform"/>
            <consortium name="The Broad Institute Genome Sequencing Center for Infectious Disease"/>
            <person name="Wu L."/>
            <person name="Ma J."/>
        </authorList>
    </citation>
    <scope>NUCLEOTIDE SEQUENCE [LARGE SCALE GENOMIC DNA]</scope>
    <source>
        <strain evidence="10 11">JCM 9933</strain>
    </source>
</reference>
<dbReference type="InterPro" id="IPR016156">
    <property type="entry name" value="FAD/NAD-linked_Rdtase_dimer_sf"/>
</dbReference>
<dbReference type="Pfam" id="PF14759">
    <property type="entry name" value="Reductase_C"/>
    <property type="match status" value="1"/>
</dbReference>
<dbReference type="InterPro" id="IPR036922">
    <property type="entry name" value="Rieske_2Fe-2S_sf"/>
</dbReference>
<protein>
    <submittedName>
        <fullName evidence="10">FAD-dependent oxidoreductase</fullName>
    </submittedName>
</protein>
<keyword evidence="11" id="KW-1185">Reference proteome</keyword>
<dbReference type="Gene3D" id="2.102.10.10">
    <property type="entry name" value="Rieske [2Fe-2S] iron-sulphur domain"/>
    <property type="match status" value="1"/>
</dbReference>
<keyword evidence="2" id="KW-0285">Flavoprotein</keyword>
<sequence>MSGAAGAMRKVAEIGELAEARGKRVGIGEEKILLVRDGGAVRAYAATCPHAGAPLDEGAVCGGRIVCPWHKGAFRVSDGALLEPPALDGLSRYPVRVDESGAVLVSPGKIPPERPREAPDARAMVVVGAGAAGAAAAAALREFGFGGRVVLVGREPGLPYDRTSLSKFVVSGEMAPGEVPPLLPPGFFEERRIERIEAEAVRLDAPARRVHLNDGRALPYDAALIATGGVPKRLGVPGADLPGVFVLRDRPDAAAILAAAPEGARAVVLGAGFIGLEAASALRKRKVDVTVVSPETAPFGKQFGPRLGAVFKGLHEANGVAFRPGAQASRLEGADRVEAVVLEDGTRLQADLVLAGVGVRPATGFVQGLALAEDGGIPVDAGMRAADGLYAAGDVALFPLPGGGKPTRIEHWRVAQQHARVAARNMLGGGGRYDGVPYFWTYHFGKRFDYLGHATEWDDVVVEGDTAEHAFVAFLVKEGRVVGVLGCQRERETAALSEGMRAPLPLDEALRTVRAA</sequence>
<dbReference type="InterPro" id="IPR028202">
    <property type="entry name" value="Reductase_C"/>
</dbReference>
<keyword evidence="8" id="KW-0411">Iron-sulfur</keyword>
<dbReference type="SUPFAM" id="SSF51905">
    <property type="entry name" value="FAD/NAD(P)-binding domain"/>
    <property type="match status" value="2"/>
</dbReference>
<organism evidence="10 11">
    <name type="scientific">Craurococcus roseus</name>
    <dbReference type="NCBI Taxonomy" id="77585"/>
    <lineage>
        <taxon>Bacteria</taxon>
        <taxon>Pseudomonadati</taxon>
        <taxon>Pseudomonadota</taxon>
        <taxon>Alphaproteobacteria</taxon>
        <taxon>Acetobacterales</taxon>
        <taxon>Acetobacteraceae</taxon>
        <taxon>Craurococcus</taxon>
    </lineage>
</organism>
<evidence type="ECO:0000313" key="10">
    <source>
        <dbReference type="EMBL" id="GAA0602978.1"/>
    </source>
</evidence>
<dbReference type="Pfam" id="PF00355">
    <property type="entry name" value="Rieske"/>
    <property type="match status" value="1"/>
</dbReference>
<dbReference type="PRINTS" id="PR00368">
    <property type="entry name" value="FADPNR"/>
</dbReference>
<feature type="domain" description="Rieske" evidence="9">
    <location>
        <begin position="9"/>
        <end position="104"/>
    </location>
</feature>
<dbReference type="PROSITE" id="PS51296">
    <property type="entry name" value="RIESKE"/>
    <property type="match status" value="1"/>
</dbReference>
<dbReference type="RefSeq" id="WP_343897752.1">
    <property type="nucleotide sequence ID" value="NZ_BAAAFZ010000088.1"/>
</dbReference>
<dbReference type="InterPro" id="IPR036188">
    <property type="entry name" value="FAD/NAD-bd_sf"/>
</dbReference>
<dbReference type="Gene3D" id="3.30.390.30">
    <property type="match status" value="1"/>
</dbReference>
<dbReference type="Pfam" id="PF07992">
    <property type="entry name" value="Pyr_redox_2"/>
    <property type="match status" value="1"/>
</dbReference>
<evidence type="ECO:0000256" key="3">
    <source>
        <dbReference type="ARBA" id="ARBA00022714"/>
    </source>
</evidence>
<comment type="caution">
    <text evidence="10">The sequence shown here is derived from an EMBL/GenBank/DDBJ whole genome shotgun (WGS) entry which is preliminary data.</text>
</comment>
<evidence type="ECO:0000256" key="6">
    <source>
        <dbReference type="ARBA" id="ARBA00023002"/>
    </source>
</evidence>
<comment type="cofactor">
    <cofactor evidence="1">
        <name>FAD</name>
        <dbReference type="ChEBI" id="CHEBI:57692"/>
    </cofactor>
</comment>
<evidence type="ECO:0000256" key="4">
    <source>
        <dbReference type="ARBA" id="ARBA00022723"/>
    </source>
</evidence>
<name>A0ABN1G2R4_9PROT</name>
<dbReference type="PRINTS" id="PR00411">
    <property type="entry name" value="PNDRDTASEI"/>
</dbReference>
<evidence type="ECO:0000313" key="11">
    <source>
        <dbReference type="Proteomes" id="UP001501588"/>
    </source>
</evidence>
<keyword evidence="4" id="KW-0479">Metal-binding</keyword>
<keyword evidence="3" id="KW-0001">2Fe-2S</keyword>
<keyword evidence="5" id="KW-0274">FAD</keyword>
<dbReference type="InterPro" id="IPR050446">
    <property type="entry name" value="FAD-oxidoreductase/Apoptosis"/>
</dbReference>
<dbReference type="SUPFAM" id="SSF50022">
    <property type="entry name" value="ISP domain"/>
    <property type="match status" value="1"/>
</dbReference>
<evidence type="ECO:0000256" key="7">
    <source>
        <dbReference type="ARBA" id="ARBA00023004"/>
    </source>
</evidence>
<evidence type="ECO:0000256" key="1">
    <source>
        <dbReference type="ARBA" id="ARBA00001974"/>
    </source>
</evidence>
<dbReference type="PANTHER" id="PTHR43557:SF2">
    <property type="entry name" value="RIESKE DOMAIN-CONTAINING PROTEIN-RELATED"/>
    <property type="match status" value="1"/>
</dbReference>
<accession>A0ABN1G2R4</accession>
<keyword evidence="7" id="KW-0408">Iron</keyword>
<gene>
    <name evidence="10" type="ORF">GCM10009416_45820</name>
</gene>
<dbReference type="SUPFAM" id="SSF55424">
    <property type="entry name" value="FAD/NAD-linked reductases, dimerisation (C-terminal) domain"/>
    <property type="match status" value="1"/>
</dbReference>
<dbReference type="Proteomes" id="UP001501588">
    <property type="component" value="Unassembled WGS sequence"/>
</dbReference>
<dbReference type="InterPro" id="IPR023753">
    <property type="entry name" value="FAD/NAD-binding_dom"/>
</dbReference>
<dbReference type="Gene3D" id="3.50.50.60">
    <property type="entry name" value="FAD/NAD(P)-binding domain"/>
    <property type="match status" value="2"/>
</dbReference>
<dbReference type="EMBL" id="BAAAFZ010000088">
    <property type="protein sequence ID" value="GAA0602978.1"/>
    <property type="molecule type" value="Genomic_DNA"/>
</dbReference>
<keyword evidence="6" id="KW-0560">Oxidoreductase</keyword>
<evidence type="ECO:0000256" key="8">
    <source>
        <dbReference type="ARBA" id="ARBA00023014"/>
    </source>
</evidence>
<dbReference type="InterPro" id="IPR017941">
    <property type="entry name" value="Rieske_2Fe-2S"/>
</dbReference>
<dbReference type="PANTHER" id="PTHR43557">
    <property type="entry name" value="APOPTOSIS-INDUCING FACTOR 1"/>
    <property type="match status" value="1"/>
</dbReference>
<proteinExistence type="predicted"/>